<reference evidence="10" key="1">
    <citation type="submission" date="2023-03" db="EMBL/GenBank/DDBJ databases">
        <title>Mating type loci evolution in Malassezia.</title>
        <authorList>
            <person name="Coelho M.A."/>
        </authorList>
    </citation>
    <scope>NUCLEOTIDE SEQUENCE</scope>
    <source>
        <strain evidence="10">CBS 14135</strain>
    </source>
</reference>
<keyword evidence="5 10" id="KW-0418">Kinase</keyword>
<dbReference type="GO" id="GO:0044773">
    <property type="term" value="P:mitotic DNA damage checkpoint signaling"/>
    <property type="evidence" value="ECO:0007669"/>
    <property type="project" value="TreeGrafter"/>
</dbReference>
<protein>
    <recommendedName>
        <fullName evidence="1">non-specific serine/threonine protein kinase</fullName>
        <ecNumber evidence="1">2.7.11.1</ecNumber>
    </recommendedName>
</protein>
<gene>
    <name evidence="10" type="primary">CDC7</name>
    <name evidence="10" type="ORF">MBRA1_003628</name>
</gene>
<accession>A0AAF0IQ15</accession>
<dbReference type="InterPro" id="IPR029063">
    <property type="entry name" value="SAM-dependent_MTases_sf"/>
</dbReference>
<dbReference type="SUPFAM" id="SSF53335">
    <property type="entry name" value="S-adenosyl-L-methionine-dependent methyltransferases"/>
    <property type="match status" value="1"/>
</dbReference>
<dbReference type="PANTHER" id="PTHR44167:SF23">
    <property type="entry name" value="CDC7 KINASE, ISOFORM A-RELATED"/>
    <property type="match status" value="1"/>
</dbReference>
<dbReference type="InterPro" id="IPR011009">
    <property type="entry name" value="Kinase-like_dom_sf"/>
</dbReference>
<dbReference type="PROSITE" id="PS50011">
    <property type="entry name" value="PROTEIN_KINASE_DOM"/>
    <property type="match status" value="1"/>
</dbReference>
<dbReference type="Gene3D" id="1.10.510.10">
    <property type="entry name" value="Transferase(Phosphotransferase) domain 1"/>
    <property type="match status" value="1"/>
</dbReference>
<evidence type="ECO:0000259" key="9">
    <source>
        <dbReference type="PROSITE" id="PS50011"/>
    </source>
</evidence>
<feature type="region of interest" description="Disordered" evidence="8">
    <location>
        <begin position="567"/>
        <end position="623"/>
    </location>
</feature>
<feature type="region of interest" description="Disordered" evidence="8">
    <location>
        <begin position="1"/>
        <end position="24"/>
    </location>
</feature>
<feature type="domain" description="Protein kinase" evidence="9">
    <location>
        <begin position="60"/>
        <end position="444"/>
    </location>
</feature>
<dbReference type="InterPro" id="IPR008271">
    <property type="entry name" value="Ser/Thr_kinase_AS"/>
</dbReference>
<keyword evidence="3 10" id="KW-0808">Transferase</keyword>
<evidence type="ECO:0000256" key="6">
    <source>
        <dbReference type="ARBA" id="ARBA00022840"/>
    </source>
</evidence>
<dbReference type="GO" id="GO:0005524">
    <property type="term" value="F:ATP binding"/>
    <property type="evidence" value="ECO:0007669"/>
    <property type="project" value="UniProtKB-KW"/>
</dbReference>
<feature type="region of interest" description="Disordered" evidence="8">
    <location>
        <begin position="269"/>
        <end position="299"/>
    </location>
</feature>
<dbReference type="Gene3D" id="3.40.50.150">
    <property type="entry name" value="Vaccinia Virus protein VP39"/>
    <property type="match status" value="1"/>
</dbReference>
<keyword evidence="6" id="KW-0067">ATP-binding</keyword>
<evidence type="ECO:0000313" key="10">
    <source>
        <dbReference type="EMBL" id="WFC96962.1"/>
    </source>
</evidence>
<dbReference type="EC" id="2.7.11.1" evidence="1"/>
<dbReference type="Proteomes" id="UP001216638">
    <property type="component" value="Chromosome 5"/>
</dbReference>
<feature type="compositionally biased region" description="Low complexity" evidence="8">
    <location>
        <begin position="608"/>
        <end position="623"/>
    </location>
</feature>
<evidence type="ECO:0000256" key="4">
    <source>
        <dbReference type="ARBA" id="ARBA00022741"/>
    </source>
</evidence>
<evidence type="ECO:0000256" key="1">
    <source>
        <dbReference type="ARBA" id="ARBA00012513"/>
    </source>
</evidence>
<organism evidence="10 11">
    <name type="scientific">Malassezia brasiliensis</name>
    <dbReference type="NCBI Taxonomy" id="1821822"/>
    <lineage>
        <taxon>Eukaryota</taxon>
        <taxon>Fungi</taxon>
        <taxon>Dikarya</taxon>
        <taxon>Basidiomycota</taxon>
        <taxon>Ustilaginomycotina</taxon>
        <taxon>Malasseziomycetes</taxon>
        <taxon>Malasseziales</taxon>
        <taxon>Malasseziaceae</taxon>
        <taxon>Malassezia</taxon>
    </lineage>
</organism>
<dbReference type="GO" id="GO:0005634">
    <property type="term" value="C:nucleus"/>
    <property type="evidence" value="ECO:0007669"/>
    <property type="project" value="TreeGrafter"/>
</dbReference>
<dbReference type="CDD" id="cd14019">
    <property type="entry name" value="STKc_Cdc7"/>
    <property type="match status" value="1"/>
</dbReference>
<evidence type="ECO:0000256" key="2">
    <source>
        <dbReference type="ARBA" id="ARBA00022527"/>
    </source>
</evidence>
<dbReference type="EMBL" id="CP119955">
    <property type="protein sequence ID" value="WFC96962.1"/>
    <property type="molecule type" value="Genomic_DNA"/>
</dbReference>
<keyword evidence="4" id="KW-0547">Nucleotide-binding</keyword>
<dbReference type="PROSITE" id="PS00108">
    <property type="entry name" value="PROTEIN_KINASE_ST"/>
    <property type="match status" value="1"/>
</dbReference>
<dbReference type="PANTHER" id="PTHR44167">
    <property type="entry name" value="OVARIAN-SPECIFIC SERINE/THREONINE-PROTEIN KINASE LOK-RELATED"/>
    <property type="match status" value="1"/>
</dbReference>
<dbReference type="GO" id="GO:0004674">
    <property type="term" value="F:protein serine/threonine kinase activity"/>
    <property type="evidence" value="ECO:0007669"/>
    <property type="project" value="UniProtKB-KW"/>
</dbReference>
<evidence type="ECO:0000256" key="3">
    <source>
        <dbReference type="ARBA" id="ARBA00022679"/>
    </source>
</evidence>
<sequence length="909" mass="101378">MTADAPADAQGAAPLHSSSSEADMYTHRDEEVRHALTQTIERLEEEIDALTASVDGLDAYHIVDKLGEGTFSSVYKAIDVHHARYRNEPWAKSDTPRIVPRPPKPGAVYVALKRIYVTSSTARIVNELEIMEMLRGRPFLAYLITAFRTADQVIAVMPYSRHTEFRDYYRIMPLSDLPCYFYCLFSALAAMHDLGILHRDVKPANFLYDPRTGFGTLCDFGLAERLELSEWRNKCHHTCPTPEHPHGEQRVNHSTYSTHLLPGGALARDETKGARPMAPPHRVGYLRSDPRPGVRANRAGTRGFRAPEVLFKCMDQTPAVDIWSAGIILLSFLLRRFPLFNANDDTEALLELATIFGARRMEQCAMLHNRTFASNLPTVDHAGRRIPELIQHVRPELFEPPADHPDPGEYRRQVQQVVHLANVCLYLDCTRRWTARRLLRHAFFQDLRFAGSDTPTLAATADVLRCYEEAVQEPMVECTNLDALYTNAQPDDTDRPDAVLLREDFCSTAVVANTWLSLRPTNRAQGVDIDLDALRDSQARWGAQRVQLLQSPAFAHAAHTVELRADAAPPDAGAPPDGAARAAAPSTWDAGQASARFDRRLAKKQQRAQKAQAAPAPAAPAGPRLTLLHSDVLDLPVPPTADGAGLEPPDLVASLNYAMAYFHDRKTLLAYLDAVKRSLRPRTGVFVTDMFGGAPTGEEYVEQAPLWDAFLSEPGFVRTDADAQQVVLDADRPGARSVRGAHDDLQVLPAAPAAARGTRAEWPRGRLKLVRTGAEHGGFEYWREDGPIDYATNRFRMSLSFRFADRSWLRDVFAYDFRIWSLRELTEAMEEVGFAAVRVLVLPRNDLDSYGGGSDSEGGASDAESDDAFAFLRRTEHAERQRRLFHTVQPGEKIFCSRSFATYIVARAP</sequence>
<proteinExistence type="predicted"/>
<keyword evidence="7" id="KW-0175">Coiled coil</keyword>
<keyword evidence="2 10" id="KW-0723">Serine/threonine-protein kinase</keyword>
<evidence type="ECO:0000313" key="11">
    <source>
        <dbReference type="Proteomes" id="UP001216638"/>
    </source>
</evidence>
<dbReference type="SUPFAM" id="SSF56112">
    <property type="entry name" value="Protein kinase-like (PK-like)"/>
    <property type="match status" value="1"/>
</dbReference>
<keyword evidence="11" id="KW-1185">Reference proteome</keyword>
<feature type="compositionally biased region" description="Low complexity" evidence="8">
    <location>
        <begin position="1"/>
        <end position="14"/>
    </location>
</feature>
<dbReference type="InterPro" id="IPR000719">
    <property type="entry name" value="Prot_kinase_dom"/>
</dbReference>
<evidence type="ECO:0000256" key="8">
    <source>
        <dbReference type="SAM" id="MobiDB-lite"/>
    </source>
</evidence>
<evidence type="ECO:0000256" key="5">
    <source>
        <dbReference type="ARBA" id="ARBA00022777"/>
    </source>
</evidence>
<evidence type="ECO:0000256" key="7">
    <source>
        <dbReference type="SAM" id="Coils"/>
    </source>
</evidence>
<dbReference type="Gene3D" id="3.30.200.20">
    <property type="entry name" value="Phosphorylase Kinase, domain 1"/>
    <property type="match status" value="1"/>
</dbReference>
<dbReference type="Pfam" id="PF00069">
    <property type="entry name" value="Pkinase"/>
    <property type="match status" value="2"/>
</dbReference>
<feature type="coiled-coil region" evidence="7">
    <location>
        <begin position="33"/>
        <end position="60"/>
    </location>
</feature>
<dbReference type="SMART" id="SM00220">
    <property type="entry name" value="S_TKc"/>
    <property type="match status" value="1"/>
</dbReference>
<feature type="compositionally biased region" description="Low complexity" evidence="8">
    <location>
        <begin position="567"/>
        <end position="585"/>
    </location>
</feature>
<dbReference type="AlphaFoldDB" id="A0AAF0IQ15"/>
<name>A0AAF0IQ15_9BASI</name>